<comment type="caution">
    <text evidence="1">The sequence shown here is derived from an EMBL/GenBank/DDBJ whole genome shotgun (WGS) entry which is preliminary data.</text>
</comment>
<accession>A0A543GFJ9</accession>
<dbReference type="Pfam" id="PF13374">
    <property type="entry name" value="TPR_10"/>
    <property type="match status" value="1"/>
</dbReference>
<dbReference type="InterPro" id="IPR053137">
    <property type="entry name" value="NLR-like"/>
</dbReference>
<name>A0A543GFJ9_9PSEU</name>
<dbReference type="AlphaFoldDB" id="A0A543GFJ9"/>
<organism evidence="1 2">
    <name type="scientific">Pseudonocardia cypriaca</name>
    <dbReference type="NCBI Taxonomy" id="882449"/>
    <lineage>
        <taxon>Bacteria</taxon>
        <taxon>Bacillati</taxon>
        <taxon>Actinomycetota</taxon>
        <taxon>Actinomycetes</taxon>
        <taxon>Pseudonocardiales</taxon>
        <taxon>Pseudonocardiaceae</taxon>
        <taxon>Pseudonocardia</taxon>
    </lineage>
</organism>
<proteinExistence type="predicted"/>
<evidence type="ECO:0000313" key="2">
    <source>
        <dbReference type="Proteomes" id="UP000319818"/>
    </source>
</evidence>
<dbReference type="Gene3D" id="1.25.40.10">
    <property type="entry name" value="Tetratricopeptide repeat domain"/>
    <property type="match status" value="1"/>
</dbReference>
<protein>
    <submittedName>
        <fullName evidence="1">Tetratricopeptide repeat protein</fullName>
    </submittedName>
</protein>
<reference evidence="1 2" key="1">
    <citation type="submission" date="2019-06" db="EMBL/GenBank/DDBJ databases">
        <title>Sequencing the genomes of 1000 actinobacteria strains.</title>
        <authorList>
            <person name="Klenk H.-P."/>
        </authorList>
    </citation>
    <scope>NUCLEOTIDE SEQUENCE [LARGE SCALE GENOMIC DNA]</scope>
    <source>
        <strain evidence="1 2">DSM 45511</strain>
    </source>
</reference>
<sequence>MPWRSGDADGAPAGVKAGQPVVRGGVHDLAARNARAAALFTAGNVKEAADMFEDTLRGCRALLGRDHHATLTVAGNLGAARMSAGQRREGIRLIAENVADRSRVLGEEDPRTLTARDALAVAYRLHGDVDDAVQLSGKVIAQRIRVLGPAHPDTLTSRMGMARSQAAAGDLDAAAALLSAAMQDAESLPPRHPHRTALAECAEAIGMTLLEG</sequence>
<dbReference type="Proteomes" id="UP000319818">
    <property type="component" value="Unassembled WGS sequence"/>
</dbReference>
<dbReference type="PANTHER" id="PTHR46082">
    <property type="entry name" value="ATP/GTP-BINDING PROTEIN-RELATED"/>
    <property type="match status" value="1"/>
</dbReference>
<gene>
    <name evidence="1" type="ORF">FB388_2237</name>
</gene>
<dbReference type="SUPFAM" id="SSF48452">
    <property type="entry name" value="TPR-like"/>
    <property type="match status" value="1"/>
</dbReference>
<dbReference type="OrthoDB" id="580767at2"/>
<dbReference type="InterPro" id="IPR011990">
    <property type="entry name" value="TPR-like_helical_dom_sf"/>
</dbReference>
<evidence type="ECO:0000313" key="1">
    <source>
        <dbReference type="EMBL" id="TQM44854.1"/>
    </source>
</evidence>
<dbReference type="EMBL" id="VFPH01000001">
    <property type="protein sequence ID" value="TQM44854.1"/>
    <property type="molecule type" value="Genomic_DNA"/>
</dbReference>
<dbReference type="PANTHER" id="PTHR46082:SF6">
    <property type="entry name" value="AAA+ ATPASE DOMAIN-CONTAINING PROTEIN-RELATED"/>
    <property type="match status" value="1"/>
</dbReference>
<dbReference type="Pfam" id="PF13424">
    <property type="entry name" value="TPR_12"/>
    <property type="match status" value="1"/>
</dbReference>
<keyword evidence="2" id="KW-1185">Reference proteome</keyword>